<feature type="compositionally biased region" description="Polar residues" evidence="1">
    <location>
        <begin position="249"/>
        <end position="265"/>
    </location>
</feature>
<keyword evidence="2" id="KW-0472">Membrane</keyword>
<dbReference type="InterPro" id="IPR056019">
    <property type="entry name" value="DUF7598"/>
</dbReference>
<evidence type="ECO:0000313" key="4">
    <source>
        <dbReference type="EMBL" id="KAF7502480.1"/>
    </source>
</evidence>
<keyword evidence="5" id="KW-1185">Reference proteome</keyword>
<keyword evidence="2" id="KW-0812">Transmembrane</keyword>
<dbReference type="OrthoDB" id="5327148at2759"/>
<proteinExistence type="predicted"/>
<gene>
    <name evidence="4" type="ORF">GJ744_005679</name>
</gene>
<feature type="transmembrane region" description="Helical" evidence="2">
    <location>
        <begin position="150"/>
        <end position="176"/>
    </location>
</feature>
<accession>A0A8H7DYK9</accession>
<evidence type="ECO:0000256" key="1">
    <source>
        <dbReference type="SAM" id="MobiDB-lite"/>
    </source>
</evidence>
<reference evidence="4" key="1">
    <citation type="submission" date="2020-02" db="EMBL/GenBank/DDBJ databases">
        <authorList>
            <person name="Palmer J.M."/>
        </authorList>
    </citation>
    <scope>NUCLEOTIDE SEQUENCE</scope>
    <source>
        <strain evidence="4">EPUS1.4</strain>
        <tissue evidence="4">Thallus</tissue>
    </source>
</reference>
<evidence type="ECO:0000256" key="2">
    <source>
        <dbReference type="SAM" id="Phobius"/>
    </source>
</evidence>
<sequence>MGACALNFGSEIAGFSNNDIASNSSKFCALQAILRPICVETPTTNSTLHSTSTIFLLAVIAACSVMIVKTFVVSKFFFFDACGHVVKAIIAGFLIFTEIPLFRSYLARNWPLFSRDSGFVMLGVTMILLGNAILGNLNKEATSQESLGLAFWRIVIASGIVVIVMGFVNILSSYIFRDTKIGLNARQVRSHGAVAEQKVVSGDSTRKSFRKSFHLGRKENLPSYYSNSVYSRSNSTRSEKAGSPLRGLQISNPTYNNSEQFSKYSGSPEVATPNLAHHPAMYSNRV</sequence>
<dbReference type="AlphaFoldDB" id="A0A8H7DYK9"/>
<feature type="transmembrane region" description="Helical" evidence="2">
    <location>
        <begin position="85"/>
        <end position="106"/>
    </location>
</feature>
<protein>
    <recommendedName>
        <fullName evidence="3">DUF7598 domain-containing protein</fullName>
    </recommendedName>
</protein>
<feature type="domain" description="DUF7598" evidence="3">
    <location>
        <begin position="48"/>
        <end position="175"/>
    </location>
</feature>
<dbReference type="Proteomes" id="UP000606974">
    <property type="component" value="Unassembled WGS sequence"/>
</dbReference>
<name>A0A8H7DYK9_9EURO</name>
<comment type="caution">
    <text evidence="4">The sequence shown here is derived from an EMBL/GenBank/DDBJ whole genome shotgun (WGS) entry which is preliminary data.</text>
</comment>
<organism evidence="4 5">
    <name type="scientific">Endocarpon pusillum</name>
    <dbReference type="NCBI Taxonomy" id="364733"/>
    <lineage>
        <taxon>Eukaryota</taxon>
        <taxon>Fungi</taxon>
        <taxon>Dikarya</taxon>
        <taxon>Ascomycota</taxon>
        <taxon>Pezizomycotina</taxon>
        <taxon>Eurotiomycetes</taxon>
        <taxon>Chaetothyriomycetidae</taxon>
        <taxon>Verrucariales</taxon>
        <taxon>Verrucariaceae</taxon>
        <taxon>Endocarpon</taxon>
    </lineage>
</organism>
<evidence type="ECO:0000313" key="5">
    <source>
        <dbReference type="Proteomes" id="UP000606974"/>
    </source>
</evidence>
<feature type="transmembrane region" description="Helical" evidence="2">
    <location>
        <begin position="118"/>
        <end position="138"/>
    </location>
</feature>
<feature type="region of interest" description="Disordered" evidence="1">
    <location>
        <begin position="229"/>
        <end position="286"/>
    </location>
</feature>
<dbReference type="Pfam" id="PF24535">
    <property type="entry name" value="DUF7598"/>
    <property type="match status" value="1"/>
</dbReference>
<keyword evidence="2" id="KW-1133">Transmembrane helix</keyword>
<feature type="transmembrane region" description="Helical" evidence="2">
    <location>
        <begin position="54"/>
        <end position="79"/>
    </location>
</feature>
<dbReference type="EMBL" id="JAACFV010000248">
    <property type="protein sequence ID" value="KAF7502480.1"/>
    <property type="molecule type" value="Genomic_DNA"/>
</dbReference>
<evidence type="ECO:0000259" key="3">
    <source>
        <dbReference type="Pfam" id="PF24535"/>
    </source>
</evidence>